<dbReference type="PROSITE" id="PS51999">
    <property type="entry name" value="ZF_GRF"/>
    <property type="match status" value="1"/>
</dbReference>
<keyword evidence="2 4" id="KW-0863">Zinc-finger</keyword>
<evidence type="ECO:0000259" key="6">
    <source>
        <dbReference type="PROSITE" id="PS51999"/>
    </source>
</evidence>
<feature type="domain" description="GRF-type" evidence="6">
    <location>
        <begin position="70"/>
        <end position="111"/>
    </location>
</feature>
<gene>
    <name evidence="7" type="ORF">P3X46_013793</name>
</gene>
<protein>
    <recommendedName>
        <fullName evidence="6">GRF-type domain-containing protein</fullName>
    </recommendedName>
</protein>
<evidence type="ECO:0000313" key="7">
    <source>
        <dbReference type="EMBL" id="KAJ9175216.1"/>
    </source>
</evidence>
<dbReference type="InterPro" id="IPR010666">
    <property type="entry name" value="Znf_GRF"/>
</dbReference>
<evidence type="ECO:0000256" key="3">
    <source>
        <dbReference type="ARBA" id="ARBA00022833"/>
    </source>
</evidence>
<evidence type="ECO:0000313" key="8">
    <source>
        <dbReference type="Proteomes" id="UP001174677"/>
    </source>
</evidence>
<keyword evidence="5" id="KW-0175">Coiled coil</keyword>
<evidence type="ECO:0000256" key="2">
    <source>
        <dbReference type="ARBA" id="ARBA00022771"/>
    </source>
</evidence>
<dbReference type="Proteomes" id="UP001174677">
    <property type="component" value="Chromosome 8"/>
</dbReference>
<keyword evidence="8" id="KW-1185">Reference proteome</keyword>
<sequence length="206" mass="24108">MLMLFFSVFLFVLGAIIFFHSVLKSRNRFYIMSTSENSDMSFFEAVDSESSHSDSEYSELSYHEDSEVRCSCGLPAKLRVSQTPRNPFRLFYNCPGSYNFQCGFFRWWDEPAPTGDRHTDELNLIRNECARLQGRLDEIEQRHDNDRSVWEREKSELMLKLSTVQTELDEIKERIRTVNESDLMPPLDNLLIADDEGDDVIEIHTI</sequence>
<dbReference type="Pfam" id="PF06839">
    <property type="entry name" value="Zn_ribbon_GRF"/>
    <property type="match status" value="1"/>
</dbReference>
<feature type="coiled-coil region" evidence="5">
    <location>
        <begin position="122"/>
        <end position="181"/>
    </location>
</feature>
<evidence type="ECO:0000256" key="4">
    <source>
        <dbReference type="PROSITE-ProRule" id="PRU01343"/>
    </source>
</evidence>
<dbReference type="PANTHER" id="PTHR33248">
    <property type="entry name" value="ZINC ION-BINDING PROTEIN"/>
    <property type="match status" value="1"/>
</dbReference>
<organism evidence="7 8">
    <name type="scientific">Hevea brasiliensis</name>
    <name type="common">Para rubber tree</name>
    <name type="synonym">Siphonia brasiliensis</name>
    <dbReference type="NCBI Taxonomy" id="3981"/>
    <lineage>
        <taxon>Eukaryota</taxon>
        <taxon>Viridiplantae</taxon>
        <taxon>Streptophyta</taxon>
        <taxon>Embryophyta</taxon>
        <taxon>Tracheophyta</taxon>
        <taxon>Spermatophyta</taxon>
        <taxon>Magnoliopsida</taxon>
        <taxon>eudicotyledons</taxon>
        <taxon>Gunneridae</taxon>
        <taxon>Pentapetalae</taxon>
        <taxon>rosids</taxon>
        <taxon>fabids</taxon>
        <taxon>Malpighiales</taxon>
        <taxon>Euphorbiaceae</taxon>
        <taxon>Crotonoideae</taxon>
        <taxon>Micrandreae</taxon>
        <taxon>Hevea</taxon>
    </lineage>
</organism>
<evidence type="ECO:0000256" key="1">
    <source>
        <dbReference type="ARBA" id="ARBA00022723"/>
    </source>
</evidence>
<keyword evidence="3" id="KW-0862">Zinc</keyword>
<dbReference type="EMBL" id="JARPOI010000008">
    <property type="protein sequence ID" value="KAJ9175216.1"/>
    <property type="molecule type" value="Genomic_DNA"/>
</dbReference>
<accession>A0ABQ9M4L8</accession>
<proteinExistence type="predicted"/>
<reference evidence="7 8" key="1">
    <citation type="journal article" date="2023" name="Plant Biotechnol. J.">
        <title>Chromosome-level wild Hevea brasiliensis genome provides new tools for genomic-assisted breeding and valuable loci to elevate rubber yield.</title>
        <authorList>
            <person name="Cheng H."/>
            <person name="Song X."/>
            <person name="Hu Y."/>
            <person name="Wu T."/>
            <person name="Yang Q."/>
            <person name="An Z."/>
            <person name="Feng S."/>
            <person name="Deng Z."/>
            <person name="Wu W."/>
            <person name="Zeng X."/>
            <person name="Tu M."/>
            <person name="Wang X."/>
            <person name="Huang H."/>
        </authorList>
    </citation>
    <scope>NUCLEOTIDE SEQUENCE [LARGE SCALE GENOMIC DNA]</scope>
    <source>
        <strain evidence="7">MT/VB/25A 57/8</strain>
    </source>
</reference>
<keyword evidence="1" id="KW-0479">Metal-binding</keyword>
<comment type="caution">
    <text evidence="7">The sequence shown here is derived from an EMBL/GenBank/DDBJ whole genome shotgun (WGS) entry which is preliminary data.</text>
</comment>
<name>A0ABQ9M4L8_HEVBR</name>
<evidence type="ECO:0000256" key="5">
    <source>
        <dbReference type="SAM" id="Coils"/>
    </source>
</evidence>